<dbReference type="OrthoDB" id="8554694at2"/>
<proteinExistence type="predicted"/>
<dbReference type="InterPro" id="IPR005467">
    <property type="entry name" value="His_kinase_dom"/>
</dbReference>
<dbReference type="InterPro" id="IPR003594">
    <property type="entry name" value="HATPase_dom"/>
</dbReference>
<dbReference type="EMBL" id="CP016440">
    <property type="protein sequence ID" value="ANY18100.1"/>
    <property type="molecule type" value="Genomic_DNA"/>
</dbReference>
<dbReference type="SMART" id="SM00388">
    <property type="entry name" value="HisKA"/>
    <property type="match status" value="1"/>
</dbReference>
<protein>
    <recommendedName>
        <fullName evidence="3">histidine kinase</fullName>
        <ecNumber evidence="3">2.7.13.3</ecNumber>
    </recommendedName>
</protein>
<dbReference type="SUPFAM" id="SSF55874">
    <property type="entry name" value="ATPase domain of HSP90 chaperone/DNA topoisomerase II/histidine kinase"/>
    <property type="match status" value="1"/>
</dbReference>
<feature type="transmembrane region" description="Helical" evidence="10">
    <location>
        <begin position="12"/>
        <end position="34"/>
    </location>
</feature>
<dbReference type="Pfam" id="PF08521">
    <property type="entry name" value="2CSK_N"/>
    <property type="match status" value="1"/>
</dbReference>
<name>A0A0J6F163_9BORD</name>
<dbReference type="PANTHER" id="PTHR45436:SF1">
    <property type="entry name" value="SENSOR PROTEIN QSEC"/>
    <property type="match status" value="1"/>
</dbReference>
<dbReference type="PANTHER" id="PTHR45436">
    <property type="entry name" value="SENSOR HISTIDINE KINASE YKOH"/>
    <property type="match status" value="1"/>
</dbReference>
<dbReference type="InterPro" id="IPR003661">
    <property type="entry name" value="HisK_dim/P_dom"/>
</dbReference>
<feature type="transmembrane region" description="Helical" evidence="10">
    <location>
        <begin position="179"/>
        <end position="197"/>
    </location>
</feature>
<dbReference type="InterPro" id="IPR013727">
    <property type="entry name" value="2CSK_N"/>
</dbReference>
<dbReference type="EMBL" id="CYTV01000024">
    <property type="protein sequence ID" value="CUJ19892.1"/>
    <property type="molecule type" value="Genomic_DNA"/>
</dbReference>
<dbReference type="SUPFAM" id="SSF47384">
    <property type="entry name" value="Homodimeric domain of signal transducing histidine kinase"/>
    <property type="match status" value="1"/>
</dbReference>
<evidence type="ECO:0000313" key="15">
    <source>
        <dbReference type="Proteomes" id="UP000092950"/>
    </source>
</evidence>
<dbReference type="GO" id="GO:0005886">
    <property type="term" value="C:plasma membrane"/>
    <property type="evidence" value="ECO:0007669"/>
    <property type="project" value="TreeGrafter"/>
</dbReference>
<evidence type="ECO:0000256" key="4">
    <source>
        <dbReference type="ARBA" id="ARBA00022553"/>
    </source>
</evidence>
<evidence type="ECO:0000256" key="7">
    <source>
        <dbReference type="ARBA" id="ARBA00022777"/>
    </source>
</evidence>
<dbReference type="PRINTS" id="PR00344">
    <property type="entry name" value="BCTRLSENSOR"/>
</dbReference>
<evidence type="ECO:0000256" key="3">
    <source>
        <dbReference type="ARBA" id="ARBA00012438"/>
    </source>
</evidence>
<dbReference type="KEGG" id="bpdz:BBN53_20740"/>
<dbReference type="CDD" id="cd00075">
    <property type="entry name" value="HATPase"/>
    <property type="match status" value="1"/>
</dbReference>
<reference evidence="12 15" key="2">
    <citation type="submission" date="2016-07" db="EMBL/GenBank/DDBJ databases">
        <title>Complete genome sequences of Bordetella pseudohinzii.</title>
        <authorList>
            <person name="Spilker T."/>
            <person name="Darrah R."/>
            <person name="LiPuma J.J."/>
        </authorList>
    </citation>
    <scope>NUCLEOTIDE SEQUENCE [LARGE SCALE GENOMIC DNA]</scope>
    <source>
        <strain evidence="12 15">HI4681</strain>
    </source>
</reference>
<dbReference type="CDD" id="cd00082">
    <property type="entry name" value="HisKA"/>
    <property type="match status" value="1"/>
</dbReference>
<dbReference type="EC" id="2.7.13.3" evidence="3"/>
<dbReference type="AlphaFoldDB" id="A0A0J6F163"/>
<dbReference type="GO" id="GO:0000155">
    <property type="term" value="F:phosphorelay sensor kinase activity"/>
    <property type="evidence" value="ECO:0007669"/>
    <property type="project" value="InterPro"/>
</dbReference>
<dbReference type="Proteomes" id="UP000092950">
    <property type="component" value="Chromosome"/>
</dbReference>
<keyword evidence="15" id="KW-1185">Reference proteome</keyword>
<comment type="catalytic activity">
    <reaction evidence="1">
        <text>ATP + protein L-histidine = ADP + protein N-phospho-L-histidine.</text>
        <dbReference type="EC" id="2.7.13.3"/>
    </reaction>
</comment>
<keyword evidence="8 10" id="KW-1133">Transmembrane helix</keyword>
<evidence type="ECO:0000313" key="12">
    <source>
        <dbReference type="EMBL" id="ANY18100.1"/>
    </source>
</evidence>
<sequence>MKTRDTPAARTLRATLLLWLIPALVTILVAGLWLSNQQLREQVDIAYDRALAGALRSIDHNISTASGGLSLELPYLMLEFFELTANGSVYYRVATEDGLAEIGNPDLPMPDHPLQSGKPEFFYANYEGQPLRVAALARPMDPPLYANQGGRVIVQVAEGLETREDFLNRALLRSVERDVALLLISVLAVIWSVLMALRPLERLRDEVASRSADDLSPISASDVPGEVLPLLEAINLHTGRFEAQARVQRQFLDDASHQLRTPLSVLRTQTAYALRETDPQEIHAALLAMKEGLDRAVRTTNQMLTLARAKDAPWAEGGLPLETVDLAELADSVSRSLLPAIRMKRIDFGLERPAEPVRIQAAEGLLREALSNLLDNALRYSPAGSEVTIRVGSGQGQAWICVEDAGPGMSPEDIAHASVRFRRGAAGKNKPGAGLGLAIVGTIVGLHGGTLKLENREPGPGLRATLVFSLGFTADAALQQKNGQT</sequence>
<dbReference type="Gene3D" id="3.30.565.10">
    <property type="entry name" value="Histidine kinase-like ATPase, C-terminal domain"/>
    <property type="match status" value="1"/>
</dbReference>
<evidence type="ECO:0000313" key="14">
    <source>
        <dbReference type="Proteomes" id="UP000053096"/>
    </source>
</evidence>
<dbReference type="InterPro" id="IPR036097">
    <property type="entry name" value="HisK_dim/P_sf"/>
</dbReference>
<dbReference type="PROSITE" id="PS50109">
    <property type="entry name" value="HIS_KIN"/>
    <property type="match status" value="1"/>
</dbReference>
<evidence type="ECO:0000256" key="9">
    <source>
        <dbReference type="ARBA" id="ARBA00023136"/>
    </source>
</evidence>
<reference evidence="13 14" key="1">
    <citation type="submission" date="2015-09" db="EMBL/GenBank/DDBJ databases">
        <authorList>
            <person name="Jackson K.R."/>
            <person name="Lunt B.L."/>
            <person name="Fisher J.N.B."/>
            <person name="Gardner A.V."/>
            <person name="Bailey M.E."/>
            <person name="Deus L.M."/>
            <person name="Earl A.S."/>
            <person name="Gibby P.D."/>
            <person name="Hartmann K.A."/>
            <person name="Liu J.E."/>
            <person name="Manci A.M."/>
            <person name="Nielsen D.A."/>
            <person name="Solomon M.B."/>
            <person name="Breakwell D.P."/>
            <person name="Burnett S.H."/>
            <person name="Grose J.H."/>
        </authorList>
    </citation>
    <scope>NUCLEOTIDE SEQUENCE [LARGE SCALE GENOMIC DNA]</scope>
    <source>
        <strain evidence="13 14">2789STDY5608636</strain>
    </source>
</reference>
<dbReference type="SMART" id="SM00387">
    <property type="entry name" value="HATPase_c"/>
    <property type="match status" value="1"/>
</dbReference>
<keyword evidence="6 10" id="KW-0812">Transmembrane</keyword>
<dbReference type="Pfam" id="PF02518">
    <property type="entry name" value="HATPase_c"/>
    <property type="match status" value="1"/>
</dbReference>
<keyword evidence="9 10" id="KW-0472">Membrane</keyword>
<feature type="domain" description="Histidine kinase" evidence="11">
    <location>
        <begin position="254"/>
        <end position="472"/>
    </location>
</feature>
<dbReference type="InterPro" id="IPR004358">
    <property type="entry name" value="Sig_transdc_His_kin-like_C"/>
</dbReference>
<keyword evidence="4" id="KW-0597">Phosphoprotein</keyword>
<evidence type="ECO:0000256" key="10">
    <source>
        <dbReference type="SAM" id="Phobius"/>
    </source>
</evidence>
<evidence type="ECO:0000259" key="11">
    <source>
        <dbReference type="PROSITE" id="PS50109"/>
    </source>
</evidence>
<evidence type="ECO:0000256" key="5">
    <source>
        <dbReference type="ARBA" id="ARBA00022679"/>
    </source>
</evidence>
<dbReference type="Pfam" id="PF00512">
    <property type="entry name" value="HisKA"/>
    <property type="match status" value="1"/>
</dbReference>
<evidence type="ECO:0000256" key="8">
    <source>
        <dbReference type="ARBA" id="ARBA00022989"/>
    </source>
</evidence>
<dbReference type="Gene3D" id="1.10.287.130">
    <property type="match status" value="1"/>
</dbReference>
<gene>
    <name evidence="13" type="primary">qseC_6</name>
    <name evidence="12" type="ORF">BBN53_20740</name>
    <name evidence="13" type="ORF">ERS370011_04241</name>
</gene>
<dbReference type="InterPro" id="IPR050428">
    <property type="entry name" value="TCS_sensor_his_kinase"/>
</dbReference>
<dbReference type="InterPro" id="IPR036890">
    <property type="entry name" value="HATPase_C_sf"/>
</dbReference>
<evidence type="ECO:0000313" key="13">
    <source>
        <dbReference type="EMBL" id="CUJ19892.1"/>
    </source>
</evidence>
<evidence type="ECO:0000256" key="2">
    <source>
        <dbReference type="ARBA" id="ARBA00004370"/>
    </source>
</evidence>
<dbReference type="Proteomes" id="UP000053096">
    <property type="component" value="Unassembled WGS sequence"/>
</dbReference>
<accession>A0A0M7I878</accession>
<accession>A0A0J6F163</accession>
<keyword evidence="5 13" id="KW-0808">Transferase</keyword>
<evidence type="ECO:0000256" key="6">
    <source>
        <dbReference type="ARBA" id="ARBA00022692"/>
    </source>
</evidence>
<organism evidence="13 14">
    <name type="scientific">Bordetella pseudohinzii</name>
    <dbReference type="NCBI Taxonomy" id="1331258"/>
    <lineage>
        <taxon>Bacteria</taxon>
        <taxon>Pseudomonadati</taxon>
        <taxon>Pseudomonadota</taxon>
        <taxon>Betaproteobacteria</taxon>
        <taxon>Burkholderiales</taxon>
        <taxon>Alcaligenaceae</taxon>
        <taxon>Bordetella</taxon>
    </lineage>
</organism>
<comment type="subcellular location">
    <subcellularLocation>
        <location evidence="2">Membrane</location>
    </subcellularLocation>
</comment>
<dbReference type="RefSeq" id="WP_043206757.1">
    <property type="nucleotide sequence ID" value="NZ_CAJGUP010000185.1"/>
</dbReference>
<evidence type="ECO:0000256" key="1">
    <source>
        <dbReference type="ARBA" id="ARBA00000085"/>
    </source>
</evidence>
<keyword evidence="7 12" id="KW-0418">Kinase</keyword>